<feature type="region of interest" description="Disordered" evidence="1">
    <location>
        <begin position="196"/>
        <end position="249"/>
    </location>
</feature>
<proteinExistence type="predicted"/>
<evidence type="ECO:0000256" key="1">
    <source>
        <dbReference type="SAM" id="MobiDB-lite"/>
    </source>
</evidence>
<evidence type="ECO:0000313" key="3">
    <source>
        <dbReference type="Proteomes" id="UP000199758"/>
    </source>
</evidence>
<feature type="compositionally biased region" description="Polar residues" evidence="1">
    <location>
        <begin position="217"/>
        <end position="227"/>
    </location>
</feature>
<protein>
    <submittedName>
        <fullName evidence="2">Uncharacterized protein</fullName>
    </submittedName>
</protein>
<dbReference type="AlphaFoldDB" id="A0A1M5QPU5"/>
<keyword evidence="3" id="KW-1185">Reference proteome</keyword>
<reference evidence="2 3" key="1">
    <citation type="submission" date="2016-11" db="EMBL/GenBank/DDBJ databases">
        <authorList>
            <person name="Jaros S."/>
            <person name="Januszkiewicz K."/>
            <person name="Wedrychowicz H."/>
        </authorList>
    </citation>
    <scope>NUCLEOTIDE SEQUENCE [LARGE SCALE GENOMIC DNA]</scope>
    <source>
        <strain evidence="2 3">CGMCC 1.7049</strain>
    </source>
</reference>
<accession>A0A1M5QPU5</accession>
<dbReference type="Proteomes" id="UP000199758">
    <property type="component" value="Unassembled WGS sequence"/>
</dbReference>
<sequence>MYLHAVKVASVGLVCLLMHGCAYFTPPLERPVIEEKLNASVFSPGMVGTLSLTPERRVVLVNFYRNRFCAEAPTEVGSDISRFFQATAEADLPSEVTAKIGAIMAAASSNSVLNRRTQGMQLFLANSYFVCQMYMNGAINERQLLEYQMSVFNSAASLIEKEIPLLYKQSEPQEDAPRAFKPLDTNQLLRDVLKFQDSASSSTDGQHKPEAPPASIPSVTTPSTSDAPTAEDKPVNPSGESPAPTDPSS</sequence>
<gene>
    <name evidence="2" type="ORF">SAMN04488068_2748</name>
</gene>
<name>A0A1M5QPU5_9GAMM</name>
<dbReference type="EMBL" id="FQWZ01000006">
    <property type="protein sequence ID" value="SHH15958.1"/>
    <property type="molecule type" value="Genomic_DNA"/>
</dbReference>
<dbReference type="STRING" id="490188.SAMN04488068_2748"/>
<organism evidence="2 3">
    <name type="scientific">Hydrocarboniphaga daqingensis</name>
    <dbReference type="NCBI Taxonomy" id="490188"/>
    <lineage>
        <taxon>Bacteria</taxon>
        <taxon>Pseudomonadati</taxon>
        <taxon>Pseudomonadota</taxon>
        <taxon>Gammaproteobacteria</taxon>
        <taxon>Nevskiales</taxon>
        <taxon>Nevskiaceae</taxon>
        <taxon>Hydrocarboniphaga</taxon>
    </lineage>
</organism>
<evidence type="ECO:0000313" key="2">
    <source>
        <dbReference type="EMBL" id="SHH15958.1"/>
    </source>
</evidence>